<dbReference type="EMBL" id="AP014633">
    <property type="protein sequence ID" value="BAP56077.1"/>
    <property type="molecule type" value="Genomic_DNA"/>
</dbReference>
<sequence length="102" mass="11511">MFVRRIVSGLITIVVCSIGYADTTSDCVARYSEETGELHIPCLDYRDENGELYSKILTVNLKKVTFPNLNTLVVELTTVEDSHIQEDDIIPNYSQPSDTINR</sequence>
<dbReference type="AlphaFoldDB" id="A0A090AKB8"/>
<dbReference type="Proteomes" id="UP000031623">
    <property type="component" value="Chromosome"/>
</dbReference>
<accession>A0A090AKB8</accession>
<dbReference type="STRING" id="40754.THII_1780"/>
<name>A0A090AKB8_9GAMM</name>
<organism evidence="1 2">
    <name type="scientific">Thioploca ingrica</name>
    <dbReference type="NCBI Taxonomy" id="40754"/>
    <lineage>
        <taxon>Bacteria</taxon>
        <taxon>Pseudomonadati</taxon>
        <taxon>Pseudomonadota</taxon>
        <taxon>Gammaproteobacteria</taxon>
        <taxon>Thiotrichales</taxon>
        <taxon>Thiotrichaceae</taxon>
        <taxon>Thioploca</taxon>
    </lineage>
</organism>
<proteinExistence type="predicted"/>
<dbReference type="KEGG" id="tig:THII_1780"/>
<evidence type="ECO:0000313" key="1">
    <source>
        <dbReference type="EMBL" id="BAP56077.1"/>
    </source>
</evidence>
<protein>
    <submittedName>
        <fullName evidence="1">Uncharacterized protein</fullName>
    </submittedName>
</protein>
<keyword evidence="2" id="KW-1185">Reference proteome</keyword>
<reference evidence="1 2" key="1">
    <citation type="journal article" date="2014" name="ISME J.">
        <title>Ecophysiology of Thioploca ingrica as revealed by the complete genome sequence supplemented with proteomic evidence.</title>
        <authorList>
            <person name="Kojima H."/>
            <person name="Ogura Y."/>
            <person name="Yamamoto N."/>
            <person name="Togashi T."/>
            <person name="Mori H."/>
            <person name="Watanabe T."/>
            <person name="Nemoto F."/>
            <person name="Kurokawa K."/>
            <person name="Hayashi T."/>
            <person name="Fukui M."/>
        </authorList>
    </citation>
    <scope>NUCLEOTIDE SEQUENCE [LARGE SCALE GENOMIC DNA]</scope>
</reference>
<dbReference type="HOGENOM" id="CLU_2276174_0_0_6"/>
<gene>
    <name evidence="1" type="ORF">THII_1780</name>
</gene>
<evidence type="ECO:0000313" key="2">
    <source>
        <dbReference type="Proteomes" id="UP000031623"/>
    </source>
</evidence>